<dbReference type="Pfam" id="PF08240">
    <property type="entry name" value="ADH_N"/>
    <property type="match status" value="1"/>
</dbReference>
<dbReference type="EC" id="1.1.1.1" evidence="3"/>
<keyword evidence="5 7" id="KW-0862">Zinc</keyword>
<feature type="domain" description="Enoyl reductase (ER)" evidence="8">
    <location>
        <begin position="26"/>
        <end position="349"/>
    </location>
</feature>
<comment type="cofactor">
    <cofactor evidence="1 7">
        <name>Zn(2+)</name>
        <dbReference type="ChEBI" id="CHEBI:29105"/>
    </cofactor>
</comment>
<keyword evidence="6 9" id="KW-0560">Oxidoreductase</keyword>
<dbReference type="InterPro" id="IPR002328">
    <property type="entry name" value="ADH_Zn_CS"/>
</dbReference>
<comment type="caution">
    <text evidence="9">The sequence shown here is derived from an EMBL/GenBank/DDBJ whole genome shotgun (WGS) entry which is preliminary data.</text>
</comment>
<dbReference type="SUPFAM" id="SSF50129">
    <property type="entry name" value="GroES-like"/>
    <property type="match status" value="1"/>
</dbReference>
<protein>
    <recommendedName>
        <fullName evidence="3">alcohol dehydrogenase</fullName>
        <ecNumber evidence="3">1.1.1.1</ecNumber>
    </recommendedName>
</protein>
<dbReference type="PANTHER" id="PTHR42940:SF8">
    <property type="entry name" value="VACUOLAR PROTEIN SORTING-ASSOCIATED PROTEIN 11"/>
    <property type="match status" value="1"/>
</dbReference>
<dbReference type="Gene3D" id="3.40.50.720">
    <property type="entry name" value="NAD(P)-binding Rossmann-like Domain"/>
    <property type="match status" value="1"/>
</dbReference>
<dbReference type="InterPro" id="IPR011032">
    <property type="entry name" value="GroES-like_sf"/>
</dbReference>
<evidence type="ECO:0000256" key="3">
    <source>
        <dbReference type="ARBA" id="ARBA00013190"/>
    </source>
</evidence>
<sequence>MTGIVDLFGPVAPPATMRAALLDGPGMPLRIDRVPLPRLRPGQLLVRVEACGLCHTDVHIWTGSARAAHQPHPLIPGHEGIGVVVAVGADAQGWQQGDRVGVPWLHDTCGGCAECRDGAECFCQAQRAHGFDVQGAFADYATVDARYAVRIPAGADPIVTAPLMCAGVTAFGAVRKAGLRAGMRCAILGCGGLGLFAVQIAARTGATVVALDVSPAKLEQARAAGAHHVVPADAGAAASLQALGGMHACINFAPSAATWPIMLGAIRPRGTIIAAAMVAEPVPVSQEWLTATGVAITGTSVGTRREMDELMRLHAAAPLRSQTRAIGLAEINDGLRALHEGRVEGRLVVDFRRV</sequence>
<dbReference type="Proteomes" id="UP001242480">
    <property type="component" value="Unassembled WGS sequence"/>
</dbReference>
<evidence type="ECO:0000256" key="4">
    <source>
        <dbReference type="ARBA" id="ARBA00022723"/>
    </source>
</evidence>
<evidence type="ECO:0000313" key="9">
    <source>
        <dbReference type="EMBL" id="MDQ0470343.1"/>
    </source>
</evidence>
<evidence type="ECO:0000256" key="5">
    <source>
        <dbReference type="ARBA" id="ARBA00022833"/>
    </source>
</evidence>
<keyword evidence="10" id="KW-1185">Reference proteome</keyword>
<keyword evidence="4 7" id="KW-0479">Metal-binding</keyword>
<dbReference type="PANTHER" id="PTHR42940">
    <property type="entry name" value="ALCOHOL DEHYDROGENASE 1-RELATED"/>
    <property type="match status" value="1"/>
</dbReference>
<evidence type="ECO:0000256" key="6">
    <source>
        <dbReference type="ARBA" id="ARBA00023002"/>
    </source>
</evidence>
<reference evidence="9 10" key="1">
    <citation type="submission" date="2023-07" db="EMBL/GenBank/DDBJ databases">
        <title>Genomic Encyclopedia of Type Strains, Phase IV (KMG-IV): sequencing the most valuable type-strain genomes for metagenomic binning, comparative biology and taxonomic classification.</title>
        <authorList>
            <person name="Goeker M."/>
        </authorList>
    </citation>
    <scope>NUCLEOTIDE SEQUENCE [LARGE SCALE GENOMIC DNA]</scope>
    <source>
        <strain evidence="9 10">DSM 19619</strain>
    </source>
</reference>
<evidence type="ECO:0000256" key="1">
    <source>
        <dbReference type="ARBA" id="ARBA00001947"/>
    </source>
</evidence>
<evidence type="ECO:0000256" key="2">
    <source>
        <dbReference type="ARBA" id="ARBA00008072"/>
    </source>
</evidence>
<dbReference type="InterPro" id="IPR013154">
    <property type="entry name" value="ADH-like_N"/>
</dbReference>
<dbReference type="EMBL" id="JAUSVX010000005">
    <property type="protein sequence ID" value="MDQ0470343.1"/>
    <property type="molecule type" value="Genomic_DNA"/>
</dbReference>
<dbReference type="GO" id="GO:0004022">
    <property type="term" value="F:alcohol dehydrogenase (NAD+) activity"/>
    <property type="evidence" value="ECO:0007669"/>
    <property type="project" value="UniProtKB-EC"/>
</dbReference>
<evidence type="ECO:0000259" key="8">
    <source>
        <dbReference type="SMART" id="SM00829"/>
    </source>
</evidence>
<dbReference type="InterPro" id="IPR020843">
    <property type="entry name" value="ER"/>
</dbReference>
<comment type="similarity">
    <text evidence="2 7">Belongs to the zinc-containing alcohol dehydrogenase family.</text>
</comment>
<proteinExistence type="inferred from homology"/>
<dbReference type="SUPFAM" id="SSF51735">
    <property type="entry name" value="NAD(P)-binding Rossmann-fold domains"/>
    <property type="match status" value="1"/>
</dbReference>
<dbReference type="Gene3D" id="3.90.180.10">
    <property type="entry name" value="Medium-chain alcohol dehydrogenases, catalytic domain"/>
    <property type="match status" value="1"/>
</dbReference>
<organism evidence="9 10">
    <name type="scientific">Labrys wisconsinensis</name>
    <dbReference type="NCBI Taxonomy" id="425677"/>
    <lineage>
        <taxon>Bacteria</taxon>
        <taxon>Pseudomonadati</taxon>
        <taxon>Pseudomonadota</taxon>
        <taxon>Alphaproteobacteria</taxon>
        <taxon>Hyphomicrobiales</taxon>
        <taxon>Xanthobacteraceae</taxon>
        <taxon>Labrys</taxon>
    </lineage>
</organism>
<dbReference type="InterPro" id="IPR036291">
    <property type="entry name" value="NAD(P)-bd_dom_sf"/>
</dbReference>
<dbReference type="Pfam" id="PF00107">
    <property type="entry name" value="ADH_zinc_N"/>
    <property type="match status" value="1"/>
</dbReference>
<accession>A0ABU0J7U0</accession>
<gene>
    <name evidence="9" type="ORF">QO011_003359</name>
</gene>
<name>A0ABU0J7U0_9HYPH</name>
<dbReference type="RefSeq" id="WP_307274186.1">
    <property type="nucleotide sequence ID" value="NZ_JAUSVX010000005.1"/>
</dbReference>
<evidence type="ECO:0000313" key="10">
    <source>
        <dbReference type="Proteomes" id="UP001242480"/>
    </source>
</evidence>
<dbReference type="PROSITE" id="PS00059">
    <property type="entry name" value="ADH_ZINC"/>
    <property type="match status" value="1"/>
</dbReference>
<evidence type="ECO:0000256" key="7">
    <source>
        <dbReference type="RuleBase" id="RU361277"/>
    </source>
</evidence>
<dbReference type="SMART" id="SM00829">
    <property type="entry name" value="PKS_ER"/>
    <property type="match status" value="1"/>
</dbReference>
<dbReference type="InterPro" id="IPR013149">
    <property type="entry name" value="ADH-like_C"/>
</dbReference>